<dbReference type="OrthoDB" id="28644at2759"/>
<gene>
    <name evidence="7" type="ORF">NADFUDRAFT_50369</name>
</gene>
<organism evidence="7 8">
    <name type="scientific">Nadsonia fulvescens var. elongata DSM 6958</name>
    <dbReference type="NCBI Taxonomy" id="857566"/>
    <lineage>
        <taxon>Eukaryota</taxon>
        <taxon>Fungi</taxon>
        <taxon>Dikarya</taxon>
        <taxon>Ascomycota</taxon>
        <taxon>Saccharomycotina</taxon>
        <taxon>Dipodascomycetes</taxon>
        <taxon>Dipodascales</taxon>
        <taxon>Dipodascales incertae sedis</taxon>
        <taxon>Nadsonia</taxon>
    </lineage>
</organism>
<evidence type="ECO:0000256" key="4">
    <source>
        <dbReference type="SAM" id="MobiDB-lite"/>
    </source>
</evidence>
<feature type="region of interest" description="Disordered" evidence="4">
    <location>
        <begin position="1"/>
        <end position="51"/>
    </location>
</feature>
<dbReference type="Pfam" id="PF00327">
    <property type="entry name" value="Ribosomal_L30"/>
    <property type="match status" value="1"/>
</dbReference>
<dbReference type="InterPro" id="IPR036919">
    <property type="entry name" value="Ribo_uL30_ferredoxin-like_sf"/>
</dbReference>
<evidence type="ECO:0000313" key="7">
    <source>
        <dbReference type="EMBL" id="ODQ66449.1"/>
    </source>
</evidence>
<dbReference type="PROSITE" id="PS00634">
    <property type="entry name" value="RIBOSOMAL_L30"/>
    <property type="match status" value="1"/>
</dbReference>
<dbReference type="GO" id="GO:0000463">
    <property type="term" value="P:maturation of LSU-rRNA from tricistronic rRNA transcript (SSU-rRNA, 5.8S rRNA, LSU-rRNA)"/>
    <property type="evidence" value="ECO:0007669"/>
    <property type="project" value="TreeGrafter"/>
</dbReference>
<reference evidence="7 8" key="1">
    <citation type="journal article" date="2016" name="Proc. Natl. Acad. Sci. U.S.A.">
        <title>Comparative genomics of biotechnologically important yeasts.</title>
        <authorList>
            <person name="Riley R."/>
            <person name="Haridas S."/>
            <person name="Wolfe K.H."/>
            <person name="Lopes M.R."/>
            <person name="Hittinger C.T."/>
            <person name="Goeker M."/>
            <person name="Salamov A.A."/>
            <person name="Wisecaver J.H."/>
            <person name="Long T.M."/>
            <person name="Calvey C.H."/>
            <person name="Aerts A.L."/>
            <person name="Barry K.W."/>
            <person name="Choi C."/>
            <person name="Clum A."/>
            <person name="Coughlan A.Y."/>
            <person name="Deshpande S."/>
            <person name="Douglass A.P."/>
            <person name="Hanson S.J."/>
            <person name="Klenk H.-P."/>
            <person name="LaButti K.M."/>
            <person name="Lapidus A."/>
            <person name="Lindquist E.A."/>
            <person name="Lipzen A.M."/>
            <person name="Meier-Kolthoff J.P."/>
            <person name="Ohm R.A."/>
            <person name="Otillar R.P."/>
            <person name="Pangilinan J.L."/>
            <person name="Peng Y."/>
            <person name="Rokas A."/>
            <person name="Rosa C.A."/>
            <person name="Scheuner C."/>
            <person name="Sibirny A.A."/>
            <person name="Slot J.C."/>
            <person name="Stielow J.B."/>
            <person name="Sun H."/>
            <person name="Kurtzman C.P."/>
            <person name="Blackwell M."/>
            <person name="Grigoriev I.V."/>
            <person name="Jeffries T.W."/>
        </authorList>
    </citation>
    <scope>NUCLEOTIDE SEQUENCE [LARGE SCALE GENOMIC DNA]</scope>
    <source>
        <strain evidence="7 8">DSM 6958</strain>
    </source>
</reference>
<protein>
    <submittedName>
        <fullName evidence="7">60S ribosomal protein L7</fullName>
    </submittedName>
</protein>
<proteinExistence type="inferred from homology"/>
<comment type="similarity">
    <text evidence="1">Belongs to the universal ribosomal protein uL30 family.</text>
</comment>
<keyword evidence="2 7" id="KW-0689">Ribosomal protein</keyword>
<dbReference type="InterPro" id="IPR012988">
    <property type="entry name" value="Ribosomal_uL30_N_euk"/>
</dbReference>
<keyword evidence="8" id="KW-1185">Reference proteome</keyword>
<feature type="domain" description="Large ribosomal subunit protein uL30-like ferredoxin-like fold" evidence="5">
    <location>
        <begin position="89"/>
        <end position="139"/>
    </location>
</feature>
<dbReference type="Pfam" id="PF08079">
    <property type="entry name" value="Ribosomal_L30_N"/>
    <property type="match status" value="1"/>
</dbReference>
<keyword evidence="3" id="KW-0687">Ribonucleoprotein</keyword>
<dbReference type="STRING" id="857566.A0A1E3PLY9"/>
<evidence type="ECO:0000259" key="5">
    <source>
        <dbReference type="Pfam" id="PF00327"/>
    </source>
</evidence>
<dbReference type="EMBL" id="KV454408">
    <property type="protein sequence ID" value="ODQ66449.1"/>
    <property type="molecule type" value="Genomic_DNA"/>
</dbReference>
<dbReference type="InterPro" id="IPR018038">
    <property type="entry name" value="Ribosomal_uL30_CS"/>
</dbReference>
<evidence type="ECO:0000313" key="8">
    <source>
        <dbReference type="Proteomes" id="UP000095009"/>
    </source>
</evidence>
<dbReference type="GO" id="GO:0022625">
    <property type="term" value="C:cytosolic large ribosomal subunit"/>
    <property type="evidence" value="ECO:0007669"/>
    <property type="project" value="TreeGrafter"/>
</dbReference>
<dbReference type="CDD" id="cd01657">
    <property type="entry name" value="Ribosomal_L7_archeal_euk"/>
    <property type="match status" value="1"/>
</dbReference>
<dbReference type="InterPro" id="IPR005998">
    <property type="entry name" value="Ribosomal_uL30_euk"/>
</dbReference>
<dbReference type="GO" id="GO:0003723">
    <property type="term" value="F:RNA binding"/>
    <property type="evidence" value="ECO:0007669"/>
    <property type="project" value="InterPro"/>
</dbReference>
<dbReference type="InterPro" id="IPR035808">
    <property type="entry name" value="Ribosomal_uL30_euk_arc"/>
</dbReference>
<dbReference type="NCBIfam" id="TIGR01310">
    <property type="entry name" value="uL30_euk"/>
    <property type="match status" value="1"/>
</dbReference>
<dbReference type="Gene3D" id="3.30.1390.20">
    <property type="entry name" value="Ribosomal protein L30, ferredoxin-like fold domain"/>
    <property type="match status" value="1"/>
</dbReference>
<dbReference type="InterPro" id="IPR016082">
    <property type="entry name" value="Ribosomal_uL30_ferredoxin-like"/>
</dbReference>
<evidence type="ECO:0000256" key="3">
    <source>
        <dbReference type="ARBA" id="ARBA00023274"/>
    </source>
</evidence>
<dbReference type="AlphaFoldDB" id="A0A1E3PLY9"/>
<dbReference type="Proteomes" id="UP000095009">
    <property type="component" value="Unassembled WGS sequence"/>
</dbReference>
<dbReference type="FunFam" id="3.30.1390.20:FF:000003">
    <property type="entry name" value="60S ribosomal protein L7"/>
    <property type="match status" value="1"/>
</dbReference>
<dbReference type="PANTHER" id="PTHR11524:SF16">
    <property type="entry name" value="LARGE RIBOSOMAL SUBUNIT PROTEIN UL30"/>
    <property type="match status" value="1"/>
</dbReference>
<evidence type="ECO:0000259" key="6">
    <source>
        <dbReference type="Pfam" id="PF08079"/>
    </source>
</evidence>
<feature type="compositionally biased region" description="Polar residues" evidence="4">
    <location>
        <begin position="1"/>
        <end position="11"/>
    </location>
</feature>
<sequence>MSTAPASSNYHTVPENLLKQRKNVDATRALKQQQAADKKDAKKNKPNNAFNRAEKFIKEFRDQEREQVRLRRDAKKEDSIPVPAQPKLIFVVRTKTMSKIAPKPRKVLQILRLHQINNGVFVRLTKATAELLRVVEPYVSYGFPTLASVRQLVYKRGYGKVKGERVALTDNTIIEEALGDHGIICLEDLIHELYTVGPAFKQASNFLWPFKLSNANGGFGVQSKLKKTIQENAPVDKEVNINAIIKAQN</sequence>
<dbReference type="InterPro" id="IPR039699">
    <property type="entry name" value="Ribosomal_uL30"/>
</dbReference>
<name>A0A1E3PLY9_9ASCO</name>
<dbReference type="GO" id="GO:0003735">
    <property type="term" value="F:structural constituent of ribosome"/>
    <property type="evidence" value="ECO:0007669"/>
    <property type="project" value="TreeGrafter"/>
</dbReference>
<evidence type="ECO:0000256" key="2">
    <source>
        <dbReference type="ARBA" id="ARBA00022980"/>
    </source>
</evidence>
<accession>A0A1E3PLY9</accession>
<dbReference type="PANTHER" id="PTHR11524">
    <property type="entry name" value="60S RIBOSOMAL PROTEIN L7"/>
    <property type="match status" value="1"/>
</dbReference>
<feature type="domain" description="Large ribosomal subunit protein uL30 N-terminal eukaryotes" evidence="6">
    <location>
        <begin position="13"/>
        <end position="84"/>
    </location>
</feature>
<dbReference type="SUPFAM" id="SSF55129">
    <property type="entry name" value="Ribosomal protein L30p/L7e"/>
    <property type="match status" value="1"/>
</dbReference>
<evidence type="ECO:0000256" key="1">
    <source>
        <dbReference type="ARBA" id="ARBA00007594"/>
    </source>
</evidence>